<feature type="transmembrane region" description="Helical" evidence="7">
    <location>
        <begin position="217"/>
        <end position="239"/>
    </location>
</feature>
<evidence type="ECO:0000259" key="8">
    <source>
        <dbReference type="PROSITE" id="PS50928"/>
    </source>
</evidence>
<comment type="similarity">
    <text evidence="7">Belongs to the binding-protein-dependent transport system permease family.</text>
</comment>
<feature type="transmembrane region" description="Helical" evidence="7">
    <location>
        <begin position="122"/>
        <end position="140"/>
    </location>
</feature>
<accession>A0A329MIM7</accession>
<dbReference type="GO" id="GO:0055085">
    <property type="term" value="P:transmembrane transport"/>
    <property type="evidence" value="ECO:0007669"/>
    <property type="project" value="InterPro"/>
</dbReference>
<dbReference type="PANTHER" id="PTHR43227">
    <property type="entry name" value="BLL4140 PROTEIN"/>
    <property type="match status" value="1"/>
</dbReference>
<reference evidence="9 10" key="1">
    <citation type="journal article" date="2009" name="Int. J. Syst. Evol. Microbiol.">
        <title>Paenibacillus contaminans sp. nov., isolated from a contaminated laboratory plate.</title>
        <authorList>
            <person name="Chou J.H."/>
            <person name="Lee J.H."/>
            <person name="Lin M.C."/>
            <person name="Chang P.S."/>
            <person name="Arun A.B."/>
            <person name="Young C.C."/>
            <person name="Chen W.M."/>
        </authorList>
    </citation>
    <scope>NUCLEOTIDE SEQUENCE [LARGE SCALE GENOMIC DNA]</scope>
    <source>
        <strain evidence="9 10">CKOBP-6</strain>
    </source>
</reference>
<feature type="transmembrane region" description="Helical" evidence="7">
    <location>
        <begin position="81"/>
        <end position="110"/>
    </location>
</feature>
<evidence type="ECO:0000256" key="5">
    <source>
        <dbReference type="ARBA" id="ARBA00022989"/>
    </source>
</evidence>
<keyword evidence="5 7" id="KW-1133">Transmembrane helix</keyword>
<protein>
    <submittedName>
        <fullName evidence="9">Sugar ABC transporter permease</fullName>
    </submittedName>
</protein>
<feature type="domain" description="ABC transmembrane type-1" evidence="8">
    <location>
        <begin position="89"/>
        <end position="286"/>
    </location>
</feature>
<dbReference type="Pfam" id="PF00528">
    <property type="entry name" value="BPD_transp_1"/>
    <property type="match status" value="1"/>
</dbReference>
<dbReference type="OrthoDB" id="9788108at2"/>
<dbReference type="EMBL" id="QMFB01000012">
    <property type="protein sequence ID" value="RAV19428.1"/>
    <property type="molecule type" value="Genomic_DNA"/>
</dbReference>
<keyword evidence="6 7" id="KW-0472">Membrane</keyword>
<feature type="transmembrane region" description="Helical" evidence="7">
    <location>
        <begin position="21"/>
        <end position="45"/>
    </location>
</feature>
<organism evidence="9 10">
    <name type="scientific">Paenibacillus contaminans</name>
    <dbReference type="NCBI Taxonomy" id="450362"/>
    <lineage>
        <taxon>Bacteria</taxon>
        <taxon>Bacillati</taxon>
        <taxon>Bacillota</taxon>
        <taxon>Bacilli</taxon>
        <taxon>Bacillales</taxon>
        <taxon>Paenibacillaceae</taxon>
        <taxon>Paenibacillus</taxon>
    </lineage>
</organism>
<dbReference type="Proteomes" id="UP000250369">
    <property type="component" value="Unassembled WGS sequence"/>
</dbReference>
<sequence>MQVNSSWRKRRSRLSIETQQAISGYLFLIPWLIGLGLFVLFPLGFSLYMSFQKVRFTGDGMKFEFKGWENYSYAFLSDNTFITALAGIVKNTLLVIPIIVLFSLFVAILLNMKFRGRLAFRAVFFLPVIFSTGQVLSEIFNQKAGSLDMLNKYDIAGFVSANVPTFWADPILTVLNLFVVILWYSGVQILLYLAGLQTIGTSVYEASLIDGATPWEMFWKITLPALTPFILLNVVYTIVDMFTVPLLNPVLNMIVTNMSVPTLGYGYASAQGWIYFSIVFLLLLLVLGASRKFVHYSGER</sequence>
<evidence type="ECO:0000313" key="10">
    <source>
        <dbReference type="Proteomes" id="UP000250369"/>
    </source>
</evidence>
<keyword evidence="4 7" id="KW-0812">Transmembrane</keyword>
<feature type="transmembrane region" description="Helical" evidence="7">
    <location>
        <begin position="272"/>
        <end position="290"/>
    </location>
</feature>
<comment type="subcellular location">
    <subcellularLocation>
        <location evidence="1 7">Cell membrane</location>
        <topology evidence="1 7">Multi-pass membrane protein</topology>
    </subcellularLocation>
</comment>
<dbReference type="InterPro" id="IPR035906">
    <property type="entry name" value="MetI-like_sf"/>
</dbReference>
<dbReference type="InterPro" id="IPR000515">
    <property type="entry name" value="MetI-like"/>
</dbReference>
<proteinExistence type="inferred from homology"/>
<dbReference type="PROSITE" id="PS50928">
    <property type="entry name" value="ABC_TM1"/>
    <property type="match status" value="1"/>
</dbReference>
<dbReference type="CDD" id="cd06261">
    <property type="entry name" value="TM_PBP2"/>
    <property type="match status" value="1"/>
</dbReference>
<dbReference type="InterPro" id="IPR050809">
    <property type="entry name" value="UgpAE/MalFG_permease"/>
</dbReference>
<evidence type="ECO:0000256" key="4">
    <source>
        <dbReference type="ARBA" id="ARBA00022692"/>
    </source>
</evidence>
<evidence type="ECO:0000256" key="1">
    <source>
        <dbReference type="ARBA" id="ARBA00004651"/>
    </source>
</evidence>
<keyword evidence="3" id="KW-1003">Cell membrane</keyword>
<dbReference type="SUPFAM" id="SSF161098">
    <property type="entry name" value="MetI-like"/>
    <property type="match status" value="1"/>
</dbReference>
<keyword evidence="10" id="KW-1185">Reference proteome</keyword>
<gene>
    <name evidence="9" type="ORF">DQG23_20755</name>
</gene>
<evidence type="ECO:0000256" key="6">
    <source>
        <dbReference type="ARBA" id="ARBA00023136"/>
    </source>
</evidence>
<dbReference type="PANTHER" id="PTHR43227:SF3">
    <property type="entry name" value="BINDING-PROTEIN-DEPENDENT TRANSPORT SYSTEMS INNER MEMBRANE COMPONENT"/>
    <property type="match status" value="1"/>
</dbReference>
<evidence type="ECO:0000313" key="9">
    <source>
        <dbReference type="EMBL" id="RAV19428.1"/>
    </source>
</evidence>
<evidence type="ECO:0000256" key="7">
    <source>
        <dbReference type="RuleBase" id="RU363032"/>
    </source>
</evidence>
<comment type="caution">
    <text evidence="9">The sequence shown here is derived from an EMBL/GenBank/DDBJ whole genome shotgun (WGS) entry which is preliminary data.</text>
</comment>
<name>A0A329MIM7_9BACL</name>
<dbReference type="GO" id="GO:0005886">
    <property type="term" value="C:plasma membrane"/>
    <property type="evidence" value="ECO:0007669"/>
    <property type="project" value="UniProtKB-SubCell"/>
</dbReference>
<dbReference type="AlphaFoldDB" id="A0A329MIM7"/>
<evidence type="ECO:0000256" key="3">
    <source>
        <dbReference type="ARBA" id="ARBA00022475"/>
    </source>
</evidence>
<dbReference type="RefSeq" id="WP_113032788.1">
    <property type="nucleotide sequence ID" value="NZ_QMFB01000012.1"/>
</dbReference>
<feature type="transmembrane region" description="Helical" evidence="7">
    <location>
        <begin position="171"/>
        <end position="196"/>
    </location>
</feature>
<dbReference type="Gene3D" id="1.10.3720.10">
    <property type="entry name" value="MetI-like"/>
    <property type="match status" value="1"/>
</dbReference>
<evidence type="ECO:0000256" key="2">
    <source>
        <dbReference type="ARBA" id="ARBA00022448"/>
    </source>
</evidence>
<keyword evidence="2 7" id="KW-0813">Transport</keyword>